<dbReference type="Proteomes" id="UP000481360">
    <property type="component" value="Unassembled WGS sequence"/>
</dbReference>
<comment type="caution">
    <text evidence="7">The sequence shown here is derived from an EMBL/GenBank/DDBJ whole genome shotgun (WGS) entry which is preliminary data.</text>
</comment>
<dbReference type="Pfam" id="PF14759">
    <property type="entry name" value="Reductase_C"/>
    <property type="match status" value="1"/>
</dbReference>
<evidence type="ECO:0000256" key="2">
    <source>
        <dbReference type="ARBA" id="ARBA00022630"/>
    </source>
</evidence>
<proteinExistence type="predicted"/>
<evidence type="ECO:0000256" key="1">
    <source>
        <dbReference type="ARBA" id="ARBA00001974"/>
    </source>
</evidence>
<dbReference type="InterPro" id="IPR050446">
    <property type="entry name" value="FAD-oxidoreductase/Apoptosis"/>
</dbReference>
<organism evidence="7 8">
    <name type="scientific">Lentzea alba</name>
    <dbReference type="NCBI Taxonomy" id="2714351"/>
    <lineage>
        <taxon>Bacteria</taxon>
        <taxon>Bacillati</taxon>
        <taxon>Actinomycetota</taxon>
        <taxon>Actinomycetes</taxon>
        <taxon>Pseudonocardiales</taxon>
        <taxon>Pseudonocardiaceae</taxon>
        <taxon>Lentzea</taxon>
    </lineage>
</organism>
<keyword evidence="8" id="KW-1185">Reference proteome</keyword>
<protein>
    <submittedName>
        <fullName evidence="7">FAD-dependent oxidoreductase</fullName>
    </submittedName>
</protein>
<dbReference type="AlphaFoldDB" id="A0A7C9VTF2"/>
<dbReference type="PRINTS" id="PR00469">
    <property type="entry name" value="PNDRDTASEII"/>
</dbReference>
<evidence type="ECO:0000256" key="3">
    <source>
        <dbReference type="ARBA" id="ARBA00022827"/>
    </source>
</evidence>
<dbReference type="PRINTS" id="PR00368">
    <property type="entry name" value="FADPNR"/>
</dbReference>
<dbReference type="Gene3D" id="3.30.390.30">
    <property type="match status" value="1"/>
</dbReference>
<keyword evidence="4" id="KW-0560">Oxidoreductase</keyword>
<dbReference type="InterPro" id="IPR023753">
    <property type="entry name" value="FAD/NAD-binding_dom"/>
</dbReference>
<evidence type="ECO:0000313" key="8">
    <source>
        <dbReference type="Proteomes" id="UP000481360"/>
    </source>
</evidence>
<feature type="domain" description="Reductase C-terminal" evidence="6">
    <location>
        <begin position="306"/>
        <end position="368"/>
    </location>
</feature>
<dbReference type="InterPro" id="IPR036188">
    <property type="entry name" value="FAD/NAD-bd_sf"/>
</dbReference>
<comment type="cofactor">
    <cofactor evidence="1">
        <name>FAD</name>
        <dbReference type="ChEBI" id="CHEBI:57692"/>
    </cofactor>
</comment>
<name>A0A7C9VTF2_9PSEU</name>
<dbReference type="RefSeq" id="WP_166051668.1">
    <property type="nucleotide sequence ID" value="NZ_JAAMPJ010000009.1"/>
</dbReference>
<dbReference type="SUPFAM" id="SSF51905">
    <property type="entry name" value="FAD/NAD(P)-binding domain"/>
    <property type="match status" value="2"/>
</dbReference>
<dbReference type="GO" id="GO:0005737">
    <property type="term" value="C:cytoplasm"/>
    <property type="evidence" value="ECO:0007669"/>
    <property type="project" value="TreeGrafter"/>
</dbReference>
<dbReference type="Pfam" id="PF07992">
    <property type="entry name" value="Pyr_redox_2"/>
    <property type="match status" value="1"/>
</dbReference>
<feature type="domain" description="FAD/NAD(P)-binding" evidence="5">
    <location>
        <begin position="3"/>
        <end position="285"/>
    </location>
</feature>
<keyword evidence="3" id="KW-0274">FAD</keyword>
<dbReference type="InterPro" id="IPR016156">
    <property type="entry name" value="FAD/NAD-linked_Rdtase_dimer_sf"/>
</dbReference>
<evidence type="ECO:0000259" key="6">
    <source>
        <dbReference type="Pfam" id="PF14759"/>
    </source>
</evidence>
<evidence type="ECO:0000256" key="4">
    <source>
        <dbReference type="ARBA" id="ARBA00023002"/>
    </source>
</evidence>
<gene>
    <name evidence="7" type="ORF">G7043_31070</name>
</gene>
<evidence type="ECO:0000259" key="5">
    <source>
        <dbReference type="Pfam" id="PF07992"/>
    </source>
</evidence>
<reference evidence="7 8" key="1">
    <citation type="submission" date="2020-03" db="EMBL/GenBank/DDBJ databases">
        <title>Isolation and identification of active actinomycetes.</title>
        <authorList>
            <person name="Sun X."/>
        </authorList>
    </citation>
    <scope>NUCLEOTIDE SEQUENCE [LARGE SCALE GENOMIC DNA]</scope>
    <source>
        <strain evidence="7 8">NEAU-D13</strain>
    </source>
</reference>
<evidence type="ECO:0000313" key="7">
    <source>
        <dbReference type="EMBL" id="NGY63373.1"/>
    </source>
</evidence>
<sequence>MRTIAIIGASLAGLRSAQALRQQGFDGRLVVVGDEIHLPYDRPPLSKDFLLGKVEAVPLADQEDLDALAADWRLGVQATGLLSAREVALSDGTTVEADGFVIATGGVPRTIPNTHVLRTLDDAIKLRDAFGAAQHVGVIGAGFIGAEIASSARALGKDVTVVEALPTPLTRVLGAEMGTACGHLHGDHGSTLITGVNVDSVNVDAGINTRINLADGRRVDADVVVAGIGTRPATGWLAGGPVKVDNGVVCDAGGVTNLKNVVAVGDVANCAGHRAEHWTSATEQAQIATRNLLAGETVATHTNGGYVWSDQYGVRIQFIGRATNDVRVEDGSIEDRKFVATYRDGDNPEDVVGIVAMSNARLFTRLRRNLK</sequence>
<dbReference type="InterPro" id="IPR028202">
    <property type="entry name" value="Reductase_C"/>
</dbReference>
<dbReference type="PANTHER" id="PTHR43557">
    <property type="entry name" value="APOPTOSIS-INDUCING FACTOR 1"/>
    <property type="match status" value="1"/>
</dbReference>
<dbReference type="GO" id="GO:0016651">
    <property type="term" value="F:oxidoreductase activity, acting on NAD(P)H"/>
    <property type="evidence" value="ECO:0007669"/>
    <property type="project" value="TreeGrafter"/>
</dbReference>
<dbReference type="SUPFAM" id="SSF55424">
    <property type="entry name" value="FAD/NAD-linked reductases, dimerisation (C-terminal) domain"/>
    <property type="match status" value="1"/>
</dbReference>
<dbReference type="EMBL" id="JAAMPJ010000009">
    <property type="protein sequence ID" value="NGY63373.1"/>
    <property type="molecule type" value="Genomic_DNA"/>
</dbReference>
<dbReference type="Gene3D" id="3.50.50.60">
    <property type="entry name" value="FAD/NAD(P)-binding domain"/>
    <property type="match status" value="2"/>
</dbReference>
<keyword evidence="2" id="KW-0285">Flavoprotein</keyword>
<dbReference type="PANTHER" id="PTHR43557:SF2">
    <property type="entry name" value="RIESKE DOMAIN-CONTAINING PROTEIN-RELATED"/>
    <property type="match status" value="1"/>
</dbReference>
<accession>A0A7C9VTF2</accession>